<protein>
    <recommendedName>
        <fullName evidence="3">DUF304 domain-containing protein</fullName>
    </recommendedName>
</protein>
<gene>
    <name evidence="1" type="ORF">ACFQ3N_15790</name>
</gene>
<evidence type="ECO:0000313" key="2">
    <source>
        <dbReference type="Proteomes" id="UP001597040"/>
    </source>
</evidence>
<proteinExistence type="predicted"/>
<dbReference type="RefSeq" id="WP_390363501.1">
    <property type="nucleotide sequence ID" value="NZ_JBHTKJ010000048.1"/>
</dbReference>
<keyword evidence="2" id="KW-1185">Reference proteome</keyword>
<comment type="caution">
    <text evidence="1">The sequence shown here is derived from an EMBL/GenBank/DDBJ whole genome shotgun (WGS) entry which is preliminary data.</text>
</comment>
<accession>A0ABW3LPG8</accession>
<sequence length="94" mass="11110">MKLLVIQPYIKIQQEIIRNEKIETKQERNIHLYDEKITTRYREFSIEDVLDMSYRQVGGGGGLLYLHTSRGLFSYTVKESPEKLINAFKELSEK</sequence>
<organism evidence="1 2">
    <name type="scientific">Virgibacillus byunsanensis</name>
    <dbReference type="NCBI Taxonomy" id="570945"/>
    <lineage>
        <taxon>Bacteria</taxon>
        <taxon>Bacillati</taxon>
        <taxon>Bacillota</taxon>
        <taxon>Bacilli</taxon>
        <taxon>Bacillales</taxon>
        <taxon>Bacillaceae</taxon>
        <taxon>Virgibacillus</taxon>
    </lineage>
</organism>
<dbReference type="Proteomes" id="UP001597040">
    <property type="component" value="Unassembled WGS sequence"/>
</dbReference>
<evidence type="ECO:0000313" key="1">
    <source>
        <dbReference type="EMBL" id="MFD1039845.1"/>
    </source>
</evidence>
<dbReference type="EMBL" id="JBHTKJ010000048">
    <property type="protein sequence ID" value="MFD1039845.1"/>
    <property type="molecule type" value="Genomic_DNA"/>
</dbReference>
<evidence type="ECO:0008006" key="3">
    <source>
        <dbReference type="Google" id="ProtNLM"/>
    </source>
</evidence>
<name>A0ABW3LPG8_9BACI</name>
<reference evidence="2" key="1">
    <citation type="journal article" date="2019" name="Int. J. Syst. Evol. Microbiol.">
        <title>The Global Catalogue of Microorganisms (GCM) 10K type strain sequencing project: providing services to taxonomists for standard genome sequencing and annotation.</title>
        <authorList>
            <consortium name="The Broad Institute Genomics Platform"/>
            <consortium name="The Broad Institute Genome Sequencing Center for Infectious Disease"/>
            <person name="Wu L."/>
            <person name="Ma J."/>
        </authorList>
    </citation>
    <scope>NUCLEOTIDE SEQUENCE [LARGE SCALE GENOMIC DNA]</scope>
    <source>
        <strain evidence="2">CCUG 56754</strain>
    </source>
</reference>